<organism evidence="3 4">
    <name type="scientific">Leptothrix cholodnii (strain ATCC 51168 / LMG 8142 / SP-6)</name>
    <name type="common">Leptothrix discophora (strain SP-6)</name>
    <dbReference type="NCBI Taxonomy" id="395495"/>
    <lineage>
        <taxon>Bacteria</taxon>
        <taxon>Pseudomonadati</taxon>
        <taxon>Pseudomonadota</taxon>
        <taxon>Betaproteobacteria</taxon>
        <taxon>Burkholderiales</taxon>
        <taxon>Sphaerotilaceae</taxon>
        <taxon>Leptothrix</taxon>
    </lineage>
</organism>
<dbReference type="EMBL" id="CP001013">
    <property type="protein sequence ID" value="ACB34255.1"/>
    <property type="molecule type" value="Genomic_DNA"/>
</dbReference>
<dbReference type="OrthoDB" id="9767994at2"/>
<dbReference type="InterPro" id="IPR052516">
    <property type="entry name" value="N-heterocyclic_Hydroxylase"/>
</dbReference>
<feature type="domain" description="Aldehyde oxidase/xanthine dehydrogenase a/b hammerhead" evidence="2">
    <location>
        <begin position="222"/>
        <end position="300"/>
    </location>
</feature>
<dbReference type="HOGENOM" id="CLU_013917_0_1_4"/>
<dbReference type="RefSeq" id="WP_012347015.1">
    <property type="nucleotide sequence ID" value="NC_010524.1"/>
</dbReference>
<dbReference type="SMART" id="SM01008">
    <property type="entry name" value="Ald_Xan_dh_C"/>
    <property type="match status" value="1"/>
</dbReference>
<evidence type="ECO:0000313" key="4">
    <source>
        <dbReference type="Proteomes" id="UP000001693"/>
    </source>
</evidence>
<dbReference type="AlphaFoldDB" id="B1Y1F6"/>
<reference evidence="3 4" key="1">
    <citation type="submission" date="2008-03" db="EMBL/GenBank/DDBJ databases">
        <title>Complete sequence of Leptothrix cholodnii SP-6.</title>
        <authorList>
            <consortium name="US DOE Joint Genome Institute"/>
            <person name="Copeland A."/>
            <person name="Lucas S."/>
            <person name="Lapidus A."/>
            <person name="Glavina del Rio T."/>
            <person name="Dalin E."/>
            <person name="Tice H."/>
            <person name="Bruce D."/>
            <person name="Goodwin L."/>
            <person name="Pitluck S."/>
            <person name="Chertkov O."/>
            <person name="Brettin T."/>
            <person name="Detter J.C."/>
            <person name="Han C."/>
            <person name="Kuske C.R."/>
            <person name="Schmutz J."/>
            <person name="Larimer F."/>
            <person name="Land M."/>
            <person name="Hauser L."/>
            <person name="Kyrpides N."/>
            <person name="Lykidis A."/>
            <person name="Emerson D."/>
            <person name="Richardson P."/>
        </authorList>
    </citation>
    <scope>NUCLEOTIDE SEQUENCE [LARGE SCALE GENOMIC DNA]</scope>
    <source>
        <strain evidence="4">ATCC 51168 / LMG 8142 / SP-6</strain>
    </source>
</reference>
<dbReference type="PANTHER" id="PTHR47495:SF2">
    <property type="entry name" value="ALDEHYDE DEHYDROGENASE"/>
    <property type="match status" value="1"/>
</dbReference>
<dbReference type="GO" id="GO:0047121">
    <property type="term" value="F:isoquinoline 1-oxidoreductase activity"/>
    <property type="evidence" value="ECO:0007669"/>
    <property type="project" value="UniProtKB-EC"/>
</dbReference>
<evidence type="ECO:0000259" key="2">
    <source>
        <dbReference type="SMART" id="SM01008"/>
    </source>
</evidence>
<feature type="region of interest" description="Disordered" evidence="1">
    <location>
        <begin position="1"/>
        <end position="21"/>
    </location>
</feature>
<dbReference type="STRING" id="395495.Lcho_1988"/>
<accession>B1Y1F6</accession>
<dbReference type="PROSITE" id="PS51318">
    <property type="entry name" value="TAT"/>
    <property type="match status" value="1"/>
</dbReference>
<dbReference type="Gene3D" id="3.30.365.10">
    <property type="entry name" value="Aldehyde oxidase/xanthine dehydrogenase, molybdopterin binding domain"/>
    <property type="match status" value="4"/>
</dbReference>
<dbReference type="EC" id="1.3.99.16" evidence="3"/>
<name>B1Y1F6_LEPCP</name>
<dbReference type="Pfam" id="PF02738">
    <property type="entry name" value="MoCoBD_1"/>
    <property type="match status" value="1"/>
</dbReference>
<dbReference type="KEGG" id="lch:Lcho_1988"/>
<dbReference type="InterPro" id="IPR046867">
    <property type="entry name" value="AldOxase/xan_DH_MoCoBD2"/>
</dbReference>
<evidence type="ECO:0000256" key="1">
    <source>
        <dbReference type="SAM" id="MobiDB-lite"/>
    </source>
</evidence>
<dbReference type="InterPro" id="IPR008274">
    <property type="entry name" value="AldOxase/xan_DH_MoCoBD1"/>
</dbReference>
<evidence type="ECO:0000313" key="3">
    <source>
        <dbReference type="EMBL" id="ACB34255.1"/>
    </source>
</evidence>
<dbReference type="eggNOG" id="COG1529">
    <property type="taxonomic scope" value="Bacteria"/>
</dbReference>
<gene>
    <name evidence="3" type="ordered locus">Lcho_1988</name>
</gene>
<dbReference type="PIRSF" id="PIRSF036389">
    <property type="entry name" value="IOR_B"/>
    <property type="match status" value="1"/>
</dbReference>
<dbReference type="InterPro" id="IPR000674">
    <property type="entry name" value="Ald_Oxase/Xan_DH_a/b"/>
</dbReference>
<dbReference type="InterPro" id="IPR037165">
    <property type="entry name" value="AldOxase/xan_DH_Mopterin-bd_sf"/>
</dbReference>
<protein>
    <submittedName>
        <fullName evidence="3">Isoquinoline 1-oxidoreductase</fullName>
        <ecNumber evidence="3">1.3.99.16</ecNumber>
    </submittedName>
</protein>
<dbReference type="Proteomes" id="UP000001693">
    <property type="component" value="Chromosome"/>
</dbReference>
<sequence length="730" mass="77280">MNTPIESKSPDHVAAETGDTAGPVTLNRRGFMGAGGALVLGFMLPASGRLGAATPTGATLNAWLRITPDNRITVLCGSAEMGQGVHTAIPMLLAEELDADWKSVRVEQSPVDKAYANPMFGMQATGGSTTVRAHWTPLRKAGAAARAMLVGAAATQWKVEPSQCRTALGQVLGPKGQKLSYGALAVAAAKLTPPQDPPLKDRKDFKLLGQPLKRLDTPAKVDGTAKYGIDVNLPGMLVAVMARAPQPGAKVAKLDDSAAKAVKGVRQVITIPHGVAVLADGYWAARKGRDALKIDWDLGTLADLSNDKIDAMLSEGAREGGSVAREAGNIKDANATSAKTLDARYSAPYLAHACMEPMNCTAWVRGDEVEIWAGTQSQGPAQGILSQVAQVTPAKVTVHTMMLGGGFGRRFAPDFTIDATLLSKLSGKPVKLIYSREDDMMAGFYRPASVAMFSGALDDQGALTGLAASVSSPSIMAASGFMKIPDNGVDNFAMEGIADMPYDIENLKLEYGRREPGPQVWFWRSVGHSQNIFFMEGFIDELAVAAGKDPYEFRRNLLGKQPRYKGVLEAAAQKAGWGQPLPAGVFRGIAVGMSFGSYVAEVAEVSVAADGTPKVHRVVAAVDCGMTVNPEIIRRQTESGIVFGLSAALYGKLDFKDGRLQQSNFHDYPVLRMNEAPKVEVHILPSTEAPGGIGEPGTPPLAPAVVNALFAATGQRLRQLPIDSSKLKRA</sequence>
<dbReference type="Pfam" id="PF20256">
    <property type="entry name" value="MoCoBD_2"/>
    <property type="match status" value="2"/>
</dbReference>
<dbReference type="PANTHER" id="PTHR47495">
    <property type="entry name" value="ALDEHYDE DEHYDROGENASE"/>
    <property type="match status" value="1"/>
</dbReference>
<keyword evidence="4" id="KW-1185">Reference proteome</keyword>
<keyword evidence="3" id="KW-0560">Oxidoreductase</keyword>
<dbReference type="Gene3D" id="3.90.1170.50">
    <property type="entry name" value="Aldehyde oxidase/xanthine dehydrogenase, a/b hammerhead"/>
    <property type="match status" value="1"/>
</dbReference>
<dbReference type="InterPro" id="IPR012368">
    <property type="entry name" value="OxRdtase_Mopterin-bd_su_IorB"/>
</dbReference>
<proteinExistence type="predicted"/>
<dbReference type="InterPro" id="IPR006311">
    <property type="entry name" value="TAT_signal"/>
</dbReference>
<dbReference type="SUPFAM" id="SSF56003">
    <property type="entry name" value="Molybdenum cofactor-binding domain"/>
    <property type="match status" value="2"/>
</dbReference>